<keyword evidence="2" id="KW-1185">Reference proteome</keyword>
<evidence type="ECO:0000313" key="1">
    <source>
        <dbReference type="EMBL" id="MDO7906315.1"/>
    </source>
</evidence>
<dbReference type="PANTHER" id="PTHR38730">
    <property type="entry name" value="SLL7028 PROTEIN"/>
    <property type="match status" value="1"/>
</dbReference>
<sequence>MRAYRKLATFRGVGLGDILPPQQPDWWERQDGVSLDEFYRNAISQGLTYHQEQNRGFLPAGLVEEIRALSQPPIPWDVELAKWFDHYFSPLEKIRSYARASRRQSSTPDIPRPRWVSHEGAEEGRTFAVVLDTSGSMDSKLLGMALGAIASYSLSRDVPLVRVVFCDAIMYDQGYMSPEVIADRITVKGRGGTILQPAIDLLEQAEDFPRNGPLLIITDGYCDRLKVHREHAYILPKGNHLPFVPRGPVFRI</sequence>
<name>A0ABT9CAM2_9BACL</name>
<accession>A0ABT9CAM2</accession>
<protein>
    <recommendedName>
        <fullName evidence="3">VWA-like domain-containing protein</fullName>
    </recommendedName>
</protein>
<organism evidence="1 2">
    <name type="scientific">Paenibacillus lacisoli</name>
    <dbReference type="NCBI Taxonomy" id="3064525"/>
    <lineage>
        <taxon>Bacteria</taxon>
        <taxon>Bacillati</taxon>
        <taxon>Bacillota</taxon>
        <taxon>Bacilli</taxon>
        <taxon>Bacillales</taxon>
        <taxon>Paenibacillaceae</taxon>
        <taxon>Paenibacillus</taxon>
    </lineage>
</organism>
<evidence type="ECO:0008006" key="3">
    <source>
        <dbReference type="Google" id="ProtNLM"/>
    </source>
</evidence>
<comment type="caution">
    <text evidence="1">The sequence shown here is derived from an EMBL/GenBank/DDBJ whole genome shotgun (WGS) entry which is preliminary data.</text>
</comment>
<evidence type="ECO:0000313" key="2">
    <source>
        <dbReference type="Proteomes" id="UP001240171"/>
    </source>
</evidence>
<dbReference type="InterPro" id="IPR036465">
    <property type="entry name" value="vWFA_dom_sf"/>
</dbReference>
<dbReference type="EMBL" id="JAUQTB010000003">
    <property type="protein sequence ID" value="MDO7906315.1"/>
    <property type="molecule type" value="Genomic_DNA"/>
</dbReference>
<dbReference type="RefSeq" id="WP_305023514.1">
    <property type="nucleotide sequence ID" value="NZ_JAUQTB010000003.1"/>
</dbReference>
<proteinExistence type="predicted"/>
<dbReference type="Proteomes" id="UP001240171">
    <property type="component" value="Unassembled WGS sequence"/>
</dbReference>
<dbReference type="PANTHER" id="PTHR38730:SF1">
    <property type="entry name" value="SLL7028 PROTEIN"/>
    <property type="match status" value="1"/>
</dbReference>
<gene>
    <name evidence="1" type="ORF">Q5741_07775</name>
</gene>
<reference evidence="1 2" key="1">
    <citation type="submission" date="2023-07" db="EMBL/GenBank/DDBJ databases">
        <title>Paenibacillus sp. JX-17 nov. isolated from soil.</title>
        <authorList>
            <person name="Wan Y."/>
            <person name="Liu B."/>
        </authorList>
    </citation>
    <scope>NUCLEOTIDE SEQUENCE [LARGE SCALE GENOMIC DNA]</scope>
    <source>
        <strain evidence="1 2">JX-17</strain>
    </source>
</reference>
<dbReference type="SUPFAM" id="SSF53300">
    <property type="entry name" value="vWA-like"/>
    <property type="match status" value="1"/>
</dbReference>